<feature type="compositionally biased region" description="Polar residues" evidence="1">
    <location>
        <begin position="1"/>
        <end position="11"/>
    </location>
</feature>
<accession>A0AAD6U4Z1</accession>
<comment type="caution">
    <text evidence="2">The sequence shown here is derived from an EMBL/GenBank/DDBJ whole genome shotgun (WGS) entry which is preliminary data.</text>
</comment>
<feature type="compositionally biased region" description="Basic residues" evidence="1">
    <location>
        <begin position="50"/>
        <end position="62"/>
    </location>
</feature>
<organism evidence="2 3">
    <name type="scientific">Mycena belliarum</name>
    <dbReference type="NCBI Taxonomy" id="1033014"/>
    <lineage>
        <taxon>Eukaryota</taxon>
        <taxon>Fungi</taxon>
        <taxon>Dikarya</taxon>
        <taxon>Basidiomycota</taxon>
        <taxon>Agaricomycotina</taxon>
        <taxon>Agaricomycetes</taxon>
        <taxon>Agaricomycetidae</taxon>
        <taxon>Agaricales</taxon>
        <taxon>Marasmiineae</taxon>
        <taxon>Mycenaceae</taxon>
        <taxon>Mycena</taxon>
    </lineage>
</organism>
<evidence type="ECO:0000256" key="1">
    <source>
        <dbReference type="SAM" id="MobiDB-lite"/>
    </source>
</evidence>
<sequence>MCARGSVQSRGTSLTRASASRISSSTGTGPSNSRLLVARPARGPPQTSHRSAHVHRRSRSPRRARIFCSCSRRRDTLDSLGARTLPWSLRTRSGRARGHPECRGLGRRIRRQLHKQGVLALALKRPARRPAHPHSAPTRAARASPMVGPMRRINIRELSGTEPSIH</sequence>
<feature type="compositionally biased region" description="Low complexity" evidence="1">
    <location>
        <begin position="133"/>
        <end position="145"/>
    </location>
</feature>
<feature type="region of interest" description="Disordered" evidence="1">
    <location>
        <begin position="126"/>
        <end position="145"/>
    </location>
</feature>
<dbReference type="AlphaFoldDB" id="A0AAD6U4Z1"/>
<gene>
    <name evidence="2" type="ORF">B0H15DRAFT_1022312</name>
</gene>
<evidence type="ECO:0000313" key="3">
    <source>
        <dbReference type="Proteomes" id="UP001222325"/>
    </source>
</evidence>
<protein>
    <submittedName>
        <fullName evidence="2">Uncharacterized protein</fullName>
    </submittedName>
</protein>
<evidence type="ECO:0000313" key="2">
    <source>
        <dbReference type="EMBL" id="KAJ7088788.1"/>
    </source>
</evidence>
<name>A0AAD6U4Z1_9AGAR</name>
<keyword evidence="3" id="KW-1185">Reference proteome</keyword>
<feature type="compositionally biased region" description="Low complexity" evidence="1">
    <location>
        <begin position="12"/>
        <end position="29"/>
    </location>
</feature>
<feature type="region of interest" description="Disordered" evidence="1">
    <location>
        <begin position="1"/>
        <end position="62"/>
    </location>
</feature>
<dbReference type="EMBL" id="JARJCN010000025">
    <property type="protein sequence ID" value="KAJ7088788.1"/>
    <property type="molecule type" value="Genomic_DNA"/>
</dbReference>
<proteinExistence type="predicted"/>
<reference evidence="2" key="1">
    <citation type="submission" date="2023-03" db="EMBL/GenBank/DDBJ databases">
        <title>Massive genome expansion in bonnet fungi (Mycena s.s.) driven by repeated elements and novel gene families across ecological guilds.</title>
        <authorList>
            <consortium name="Lawrence Berkeley National Laboratory"/>
            <person name="Harder C.B."/>
            <person name="Miyauchi S."/>
            <person name="Viragh M."/>
            <person name="Kuo A."/>
            <person name="Thoen E."/>
            <person name="Andreopoulos B."/>
            <person name="Lu D."/>
            <person name="Skrede I."/>
            <person name="Drula E."/>
            <person name="Henrissat B."/>
            <person name="Morin E."/>
            <person name="Kohler A."/>
            <person name="Barry K."/>
            <person name="LaButti K."/>
            <person name="Morin E."/>
            <person name="Salamov A."/>
            <person name="Lipzen A."/>
            <person name="Mereny Z."/>
            <person name="Hegedus B."/>
            <person name="Baldrian P."/>
            <person name="Stursova M."/>
            <person name="Weitz H."/>
            <person name="Taylor A."/>
            <person name="Grigoriev I.V."/>
            <person name="Nagy L.G."/>
            <person name="Martin F."/>
            <person name="Kauserud H."/>
        </authorList>
    </citation>
    <scope>NUCLEOTIDE SEQUENCE</scope>
    <source>
        <strain evidence="2">CBHHK173m</strain>
    </source>
</reference>
<dbReference type="Proteomes" id="UP001222325">
    <property type="component" value="Unassembled WGS sequence"/>
</dbReference>